<sequence>MAKNQDLNNPQESEEEDVSADLASHVYAGGTCDLALRYVEQYAAATTTHVVFAHHGTSHHHTSSIRQKKIIDFVPTNQGSVFILKYQFKLFL</sequence>
<evidence type="ECO:0000313" key="3">
    <source>
        <dbReference type="Proteomes" id="UP000499080"/>
    </source>
</evidence>
<accession>A0A4Y2SKL1</accession>
<keyword evidence="3" id="KW-1185">Reference proteome</keyword>
<organism evidence="2 3">
    <name type="scientific">Araneus ventricosus</name>
    <name type="common">Orbweaver spider</name>
    <name type="synonym">Epeira ventricosa</name>
    <dbReference type="NCBI Taxonomy" id="182803"/>
    <lineage>
        <taxon>Eukaryota</taxon>
        <taxon>Metazoa</taxon>
        <taxon>Ecdysozoa</taxon>
        <taxon>Arthropoda</taxon>
        <taxon>Chelicerata</taxon>
        <taxon>Arachnida</taxon>
        <taxon>Araneae</taxon>
        <taxon>Araneomorphae</taxon>
        <taxon>Entelegynae</taxon>
        <taxon>Araneoidea</taxon>
        <taxon>Araneidae</taxon>
        <taxon>Araneus</taxon>
    </lineage>
</organism>
<evidence type="ECO:0000313" key="2">
    <source>
        <dbReference type="EMBL" id="GBN87840.1"/>
    </source>
</evidence>
<gene>
    <name evidence="2" type="ORF">AVEN_18518_1</name>
</gene>
<dbReference type="AlphaFoldDB" id="A0A4Y2SKL1"/>
<protein>
    <submittedName>
        <fullName evidence="2">Uncharacterized protein</fullName>
    </submittedName>
</protein>
<comment type="caution">
    <text evidence="2">The sequence shown here is derived from an EMBL/GenBank/DDBJ whole genome shotgun (WGS) entry which is preliminary data.</text>
</comment>
<dbReference type="Proteomes" id="UP000499080">
    <property type="component" value="Unassembled WGS sequence"/>
</dbReference>
<dbReference type="EMBL" id="BGPR01021995">
    <property type="protein sequence ID" value="GBN87840.1"/>
    <property type="molecule type" value="Genomic_DNA"/>
</dbReference>
<name>A0A4Y2SKL1_ARAVE</name>
<evidence type="ECO:0000256" key="1">
    <source>
        <dbReference type="SAM" id="MobiDB-lite"/>
    </source>
</evidence>
<reference evidence="2 3" key="1">
    <citation type="journal article" date="2019" name="Sci. Rep.">
        <title>Orb-weaving spider Araneus ventricosus genome elucidates the spidroin gene catalogue.</title>
        <authorList>
            <person name="Kono N."/>
            <person name="Nakamura H."/>
            <person name="Ohtoshi R."/>
            <person name="Moran D.A.P."/>
            <person name="Shinohara A."/>
            <person name="Yoshida Y."/>
            <person name="Fujiwara M."/>
            <person name="Mori M."/>
            <person name="Tomita M."/>
            <person name="Arakawa K."/>
        </authorList>
    </citation>
    <scope>NUCLEOTIDE SEQUENCE [LARGE SCALE GENOMIC DNA]</scope>
</reference>
<proteinExistence type="predicted"/>
<feature type="region of interest" description="Disordered" evidence="1">
    <location>
        <begin position="1"/>
        <end position="20"/>
    </location>
</feature>
<feature type="compositionally biased region" description="Polar residues" evidence="1">
    <location>
        <begin position="1"/>
        <end position="11"/>
    </location>
</feature>